<dbReference type="InterPro" id="IPR036388">
    <property type="entry name" value="WH-like_DNA-bd_sf"/>
</dbReference>
<name>A0A6C0U273_9GAMM</name>
<evidence type="ECO:0000313" key="5">
    <source>
        <dbReference type="Proteomes" id="UP000477680"/>
    </source>
</evidence>
<dbReference type="Proteomes" id="UP000477680">
    <property type="component" value="Chromosome"/>
</dbReference>
<evidence type="ECO:0000256" key="1">
    <source>
        <dbReference type="ARBA" id="ARBA00023125"/>
    </source>
</evidence>
<protein>
    <recommendedName>
        <fullName evidence="3">OmpR/PhoB-type domain-containing protein</fullName>
    </recommendedName>
</protein>
<proteinExistence type="predicted"/>
<dbReference type="KEGG" id="kim:G3T16_12615"/>
<keyword evidence="1 2" id="KW-0238">DNA-binding</keyword>
<dbReference type="Pfam" id="PF00486">
    <property type="entry name" value="Trans_reg_C"/>
    <property type="match status" value="1"/>
</dbReference>
<dbReference type="SMART" id="SM00862">
    <property type="entry name" value="Trans_reg_C"/>
    <property type="match status" value="1"/>
</dbReference>
<dbReference type="PROSITE" id="PS51755">
    <property type="entry name" value="OMPR_PHOB"/>
    <property type="match status" value="1"/>
</dbReference>
<dbReference type="GO" id="GO:0000160">
    <property type="term" value="P:phosphorelay signal transduction system"/>
    <property type="evidence" value="ECO:0007669"/>
    <property type="project" value="InterPro"/>
</dbReference>
<keyword evidence="5" id="KW-1185">Reference proteome</keyword>
<feature type="domain" description="OmpR/PhoB-type" evidence="3">
    <location>
        <begin position="4"/>
        <end position="102"/>
    </location>
</feature>
<reference evidence="4 5" key="1">
    <citation type="submission" date="2020-02" db="EMBL/GenBank/DDBJ databases">
        <title>Genome sequencing for Kineobactrum sp. M2.</title>
        <authorList>
            <person name="Park S.-J."/>
        </authorList>
    </citation>
    <scope>NUCLEOTIDE SEQUENCE [LARGE SCALE GENOMIC DNA]</scope>
    <source>
        <strain evidence="4 5">M2</strain>
    </source>
</reference>
<dbReference type="Gene3D" id="1.10.10.10">
    <property type="entry name" value="Winged helix-like DNA-binding domain superfamily/Winged helix DNA-binding domain"/>
    <property type="match status" value="1"/>
</dbReference>
<dbReference type="Gene3D" id="1.25.40.10">
    <property type="entry name" value="Tetratricopeptide repeat domain"/>
    <property type="match status" value="2"/>
</dbReference>
<evidence type="ECO:0000259" key="3">
    <source>
        <dbReference type="PROSITE" id="PS51755"/>
    </source>
</evidence>
<feature type="DNA-binding region" description="OmpR/PhoB-type" evidence="2">
    <location>
        <begin position="4"/>
        <end position="102"/>
    </location>
</feature>
<dbReference type="CDD" id="cd00383">
    <property type="entry name" value="trans_reg_C"/>
    <property type="match status" value="1"/>
</dbReference>
<gene>
    <name evidence="4" type="ORF">G3T16_12615</name>
</gene>
<dbReference type="InterPro" id="IPR011990">
    <property type="entry name" value="TPR-like_helical_dom_sf"/>
</dbReference>
<dbReference type="AlphaFoldDB" id="A0A6C0U273"/>
<dbReference type="InterPro" id="IPR001867">
    <property type="entry name" value="OmpR/PhoB-type_DNA-bd"/>
</dbReference>
<evidence type="ECO:0000313" key="4">
    <source>
        <dbReference type="EMBL" id="QIB66126.1"/>
    </source>
</evidence>
<dbReference type="EMBL" id="CP048711">
    <property type="protein sequence ID" value="QIB66126.1"/>
    <property type="molecule type" value="Genomic_DNA"/>
</dbReference>
<dbReference type="SUPFAM" id="SSF48452">
    <property type="entry name" value="TPR-like"/>
    <property type="match status" value="2"/>
</dbReference>
<evidence type="ECO:0000256" key="2">
    <source>
        <dbReference type="PROSITE-ProRule" id="PRU01091"/>
    </source>
</evidence>
<accession>A0A6C0U273</accession>
<dbReference type="SUPFAM" id="SSF46894">
    <property type="entry name" value="C-terminal effector domain of the bipartite response regulators"/>
    <property type="match status" value="1"/>
</dbReference>
<dbReference type="InterPro" id="IPR016032">
    <property type="entry name" value="Sig_transdc_resp-reg_C-effctor"/>
</dbReference>
<sequence length="570" mass="62808">MTLKRVFRLGDWEVLPLEGRIVRDGQSERLRPKAMDILCLLAASPGEVIERDTILGEIWGRTAVTDEPLTATVGELRRVLGDRREAPVYIETIPKRGYRLLAPVTLLEEAPPAAATGPAPSIRRPKFWLPALLALLLAAVLSWQAGNPPPPAAMAPPGSLAVLPFRVLGNEEVDRYFGDGLAQEILTTLSRLRELRVAARSSAFEFRDRGDALQDIREALNVDAVLEGSIRREGERVRIQAQLTDTRSGYLLWADTYDRPLDDAFILQSDIALAIADHLSVALTEARRLAPNQGQADSGAYLAYLHGRYLYETSRDEAGLQQARQYLETALEQGSDLATARAALAGVWARMADFGFVRPSTAYEQARVEAERAIAQAPELGEAHLVLGWIRLYHDWDWDGARDSLSRALELNPGDAFTISANAALHYHLAQLERAVLLAEMAVERDPLRASSFYNLAYFRYAAADFEGAEQALERVEALVPDYPRAGLLRVQIDLERNDVAAAASRVESHPLLSLMASALVAAAQGDRQTALAALAEMERDHAETSPTRLPRFICGWATPSRHLPGWSGH</sequence>
<dbReference type="GO" id="GO:0006355">
    <property type="term" value="P:regulation of DNA-templated transcription"/>
    <property type="evidence" value="ECO:0007669"/>
    <property type="project" value="InterPro"/>
</dbReference>
<dbReference type="GO" id="GO:0003677">
    <property type="term" value="F:DNA binding"/>
    <property type="evidence" value="ECO:0007669"/>
    <property type="project" value="UniProtKB-UniRule"/>
</dbReference>
<dbReference type="RefSeq" id="WP_163495561.1">
    <property type="nucleotide sequence ID" value="NZ_CP048711.1"/>
</dbReference>
<organism evidence="4 5">
    <name type="scientific">Kineobactrum salinum</name>
    <dbReference type="NCBI Taxonomy" id="2708301"/>
    <lineage>
        <taxon>Bacteria</taxon>
        <taxon>Pseudomonadati</taxon>
        <taxon>Pseudomonadota</taxon>
        <taxon>Gammaproteobacteria</taxon>
        <taxon>Cellvibrionales</taxon>
        <taxon>Halieaceae</taxon>
        <taxon>Kineobactrum</taxon>
    </lineage>
</organism>
<dbReference type="Gene3D" id="3.40.50.10610">
    <property type="entry name" value="ABC-type transport auxiliary lipoprotein component"/>
    <property type="match status" value="1"/>
</dbReference>